<sequence length="68" mass="7830">MLLHHQALLYSSGWSSEKQAQHLCLRVTELVQHVTGWKPKPGLKVLVFELSCEGEEEEMAFPPLHYEL</sequence>
<dbReference type="PeptideAtlas" id="Q504P1"/>
<evidence type="ECO:0000259" key="1">
    <source>
        <dbReference type="SMART" id="SM00985"/>
    </source>
</evidence>
<dbReference type="SMART" id="SM00985">
    <property type="entry name" value="UBA_e1_C"/>
    <property type="match status" value="1"/>
</dbReference>
<dbReference type="FunFam" id="3.10.290.60:FF:000005">
    <property type="entry name" value="Ubiquitin-like modifier-activating enzyme 7"/>
    <property type="match status" value="1"/>
</dbReference>
<dbReference type="MGI" id="MGI:1349462">
    <property type="gene designation" value="Uba7"/>
</dbReference>
<evidence type="ECO:0000313" key="3">
    <source>
        <dbReference type="MGI" id="MGI:1349462"/>
    </source>
</evidence>
<organism evidence="2">
    <name type="scientific">Mus musculus</name>
    <name type="common">Mouse</name>
    <dbReference type="NCBI Taxonomy" id="10090"/>
    <lineage>
        <taxon>Eukaryota</taxon>
        <taxon>Metazoa</taxon>
        <taxon>Chordata</taxon>
        <taxon>Craniata</taxon>
        <taxon>Vertebrata</taxon>
        <taxon>Euteleostomi</taxon>
        <taxon>Mammalia</taxon>
        <taxon>Eutheria</taxon>
        <taxon>Euarchontoglires</taxon>
        <taxon>Glires</taxon>
        <taxon>Rodentia</taxon>
        <taxon>Myomorpha</taxon>
        <taxon>Muroidea</taxon>
        <taxon>Muridae</taxon>
        <taxon>Murinae</taxon>
        <taxon>Mus</taxon>
        <taxon>Mus</taxon>
    </lineage>
</organism>
<dbReference type="AGR" id="MGI:1349462"/>
<proteinExistence type="evidence at transcript level"/>
<name>Q504P1_MOUSE</name>
<dbReference type="Gene3D" id="3.10.290.60">
    <property type="entry name" value="Ubiquitin-activating enzyme E1, UFD domain"/>
    <property type="match status" value="1"/>
</dbReference>
<feature type="domain" description="Ubiquitin-activating enzyme E1 C-terminal" evidence="1">
    <location>
        <begin position="1"/>
        <end position="64"/>
    </location>
</feature>
<reference evidence="2" key="1">
    <citation type="journal article" date="2004" name="Genome Res.">
        <title>The status, quality, and expansion of the NIH full-length cDNA project: the Mammalian Gene Collection (MGC).</title>
        <authorList>
            <consortium name="The MGC Project Team"/>
            <person name="Gerhard D.S."/>
            <person name="Wagner L."/>
            <person name="Feingold E.A."/>
            <person name="Shenmen C.M."/>
            <person name="Grouse L.H."/>
            <person name="Schuler G."/>
            <person name="Klein S.L."/>
            <person name="Old S."/>
            <person name="Rasooly R."/>
            <person name="Good P."/>
            <person name="Guyer M."/>
            <person name="Peck A.M."/>
            <person name="Derge J.G."/>
            <person name="Lipman D."/>
            <person name="Collins F.S."/>
            <person name="Jang W."/>
            <person name="Sherry S."/>
            <person name="Feolo M."/>
            <person name="Misquitta L."/>
            <person name="Lee E."/>
            <person name="Rotmistrovsky K."/>
            <person name="Greenhut S.F."/>
            <person name="Schaefer C.F."/>
            <person name="Buetow K."/>
            <person name="Bonner T.I."/>
            <person name="Haussler D."/>
            <person name="Kent J."/>
            <person name="Kiekhaus M."/>
            <person name="Furey T."/>
            <person name="Brent M."/>
            <person name="Prange C."/>
            <person name="Schreiber K."/>
            <person name="Shapiro N."/>
            <person name="Bhat N.K."/>
            <person name="Hopkins R.F."/>
            <person name="Hsie F."/>
            <person name="Driscoll T."/>
            <person name="Soares M.B."/>
            <person name="Casavant T.L."/>
            <person name="Scheetz T.E."/>
            <person name="Brown-stein M.J."/>
            <person name="Usdin T.B."/>
            <person name="Toshiyuki S."/>
            <person name="Carninci P."/>
            <person name="Piao Y."/>
            <person name="Dudekula D.B."/>
            <person name="Ko M.S."/>
            <person name="Kawakami K."/>
            <person name="Suzuki Y."/>
            <person name="Sugano S."/>
            <person name="Gruber C.E."/>
            <person name="Smith M.R."/>
            <person name="Simmons B."/>
            <person name="Moore T."/>
            <person name="Waterman R."/>
            <person name="Johnson S.L."/>
            <person name="Ruan Y."/>
            <person name="Wei C.L."/>
            <person name="Mathavan S."/>
            <person name="Gunaratne P.H."/>
            <person name="Wu J."/>
            <person name="Garcia A.M."/>
            <person name="Hulyk S.W."/>
            <person name="Fuh E."/>
            <person name="Yuan Y."/>
            <person name="Sneed A."/>
            <person name="Kowis C."/>
            <person name="Hodgson A."/>
            <person name="Muzny D.M."/>
            <person name="McPherson J."/>
            <person name="Gibbs R.A."/>
            <person name="Fahey J."/>
            <person name="Helton E."/>
            <person name="Ketteman M."/>
            <person name="Madan A."/>
            <person name="Rodrigues S."/>
            <person name="Sanchez A."/>
            <person name="Whiting M."/>
            <person name="Madari A."/>
            <person name="Young A.C."/>
            <person name="Wetherby K.D."/>
            <person name="Granite S.J."/>
            <person name="Kwong P.N."/>
            <person name="Brinkley C.P."/>
            <person name="Pearson R.L."/>
            <person name="Bouffard G.G."/>
            <person name="Blakesly R.W."/>
            <person name="Green E.D."/>
            <person name="Dickson M.C."/>
            <person name="Rodriguez A.C."/>
            <person name="Grimwood J."/>
            <person name="Schmutz J."/>
            <person name="Myers R.M."/>
            <person name="Butterfield Y.S."/>
            <person name="Griffith M."/>
            <person name="Griffith O.L."/>
            <person name="Krzywinski M.I."/>
            <person name="Liao N."/>
            <person name="Morin R."/>
            <person name="Morrin R."/>
            <person name="Palmquist D."/>
            <person name="Petrescu A.S."/>
            <person name="Skalska U."/>
            <person name="Smailus D.E."/>
            <person name="Stott J.M."/>
            <person name="Schnerch A."/>
            <person name="Schein J.E."/>
            <person name="Jones S.J."/>
            <person name="Holt R.A."/>
            <person name="Baross A."/>
            <person name="Marra M.A."/>
            <person name="Clifton S."/>
            <person name="Makowski K.A."/>
            <person name="Bosak S."/>
            <person name="Malek J."/>
        </authorList>
    </citation>
    <scope>NUCLEOTIDE SEQUENCE [LARGE SCALE MRNA]</scope>
    <source>
        <tissue evidence="2">Pancreas</tissue>
    </source>
</reference>
<dbReference type="AlphaFoldDB" id="Q504P1"/>
<dbReference type="InterPro" id="IPR038252">
    <property type="entry name" value="UBA_E1_C_sf"/>
</dbReference>
<protein>
    <submittedName>
        <fullName evidence="2">Ube1l protein</fullName>
    </submittedName>
</protein>
<gene>
    <name evidence="3" type="primary">Uba7</name>
    <name evidence="2" type="synonym">Ube1l</name>
</gene>
<accession>Q504P1</accession>
<evidence type="ECO:0000313" key="2">
    <source>
        <dbReference type="EMBL" id="AAH94906.1"/>
    </source>
</evidence>
<dbReference type="InterPro" id="IPR018965">
    <property type="entry name" value="Ub-activating_enz_E1_C"/>
</dbReference>
<dbReference type="EMBL" id="BC094906">
    <property type="protein sequence ID" value="AAH94906.1"/>
    <property type="molecule type" value="mRNA"/>
</dbReference>
<dbReference type="Pfam" id="PF09358">
    <property type="entry name" value="E1_UFD"/>
    <property type="match status" value="1"/>
</dbReference>
<dbReference type="SMR" id="Q504P1"/>